<feature type="transmembrane region" description="Helical" evidence="1">
    <location>
        <begin position="6"/>
        <end position="24"/>
    </location>
</feature>
<feature type="transmembrane region" description="Helical" evidence="1">
    <location>
        <begin position="99"/>
        <end position="117"/>
    </location>
</feature>
<feature type="transmembrane region" description="Helical" evidence="1">
    <location>
        <begin position="137"/>
        <end position="158"/>
    </location>
</feature>
<evidence type="ECO:0000313" key="3">
    <source>
        <dbReference type="EMBL" id="TXG90132.1"/>
    </source>
</evidence>
<reference evidence="3 4" key="1">
    <citation type="submission" date="2018-07" db="EMBL/GenBank/DDBJ databases">
        <title>Genome sequence of Rhodococcus rhodnii ATCC 35071 from Rhodnius prolixus.</title>
        <authorList>
            <person name="Patel V."/>
            <person name="Vogel K.J."/>
        </authorList>
    </citation>
    <scope>NUCLEOTIDE SEQUENCE [LARGE SCALE GENOMIC DNA]</scope>
    <source>
        <strain evidence="3 4">ATCC 35071</strain>
    </source>
</reference>
<dbReference type="InterPro" id="IPR046675">
    <property type="entry name" value="DUF6545"/>
</dbReference>
<feature type="domain" description="DUF6545" evidence="2">
    <location>
        <begin position="238"/>
        <end position="355"/>
    </location>
</feature>
<dbReference type="Proteomes" id="UP000471120">
    <property type="component" value="Unassembled WGS sequence"/>
</dbReference>
<evidence type="ECO:0000313" key="4">
    <source>
        <dbReference type="Proteomes" id="UP000471120"/>
    </source>
</evidence>
<accession>A0A6P2CCS2</accession>
<feature type="transmembrane region" description="Helical" evidence="1">
    <location>
        <begin position="170"/>
        <end position="195"/>
    </location>
</feature>
<dbReference type="NCBIfam" id="NF042915">
    <property type="entry name" value="MAB_1171c_fam"/>
    <property type="match status" value="1"/>
</dbReference>
<dbReference type="RefSeq" id="WP_010838758.1">
    <property type="nucleotide sequence ID" value="NZ_QRCM01000001.1"/>
</dbReference>
<evidence type="ECO:0000256" key="1">
    <source>
        <dbReference type="SAM" id="Phobius"/>
    </source>
</evidence>
<dbReference type="AlphaFoldDB" id="A0A6P2CCS2"/>
<keyword evidence="1" id="KW-0472">Membrane</keyword>
<feature type="transmembrane region" description="Helical" evidence="1">
    <location>
        <begin position="36"/>
        <end position="56"/>
    </location>
</feature>
<feature type="transmembrane region" description="Helical" evidence="1">
    <location>
        <begin position="68"/>
        <end position="87"/>
    </location>
</feature>
<feature type="transmembrane region" description="Helical" evidence="1">
    <location>
        <begin position="215"/>
        <end position="236"/>
    </location>
</feature>
<comment type="caution">
    <text evidence="3">The sequence shown here is derived from an EMBL/GenBank/DDBJ whole genome shotgun (WGS) entry which is preliminary data.</text>
</comment>
<proteinExistence type="predicted"/>
<sequence length="377" mass="40139">MVTEILVWLGTAFVWVAVALRFVFRGTKRDQRAVDCALVFGAVSLLLSKRTFGSALEDVVGPAQRSNLSNSLTLFAVGFILVLVVVWRHGDDAPRWIESVAVGGVAVFCMALFVISADLPENTPIHEGSDAASAAYLSFYSVPLLVLAFYGAWVAATASRRGEFVGTRRWTVAAVFGFAVLLGVGTVAVLAAAFHELVSGSDAVAAVQTDAGPDYRVLVVAAGAAIAISPVVRGGARRWAARRHMRRLRPMWRDLTSVAPEVVLRLRRRDRVSVDALYALHRMCVEIRDAVTVVGGHLPDGRLPEGPAEQARVLAAAVRAHARGEEPVHTADLSGYDVLSPEAELHLLVAIADHWPALAVAEPPATPVSAAGAARAP</sequence>
<dbReference type="EMBL" id="QRCM01000001">
    <property type="protein sequence ID" value="TXG90132.1"/>
    <property type="molecule type" value="Genomic_DNA"/>
</dbReference>
<evidence type="ECO:0000259" key="2">
    <source>
        <dbReference type="Pfam" id="PF20182"/>
    </source>
</evidence>
<dbReference type="Pfam" id="PF20182">
    <property type="entry name" value="DUF6545"/>
    <property type="match status" value="1"/>
</dbReference>
<organism evidence="3 4">
    <name type="scientific">Rhodococcus rhodnii</name>
    <dbReference type="NCBI Taxonomy" id="38312"/>
    <lineage>
        <taxon>Bacteria</taxon>
        <taxon>Bacillati</taxon>
        <taxon>Actinomycetota</taxon>
        <taxon>Actinomycetes</taxon>
        <taxon>Mycobacteriales</taxon>
        <taxon>Nocardiaceae</taxon>
        <taxon>Rhodococcus</taxon>
    </lineage>
</organism>
<keyword evidence="1" id="KW-0812">Transmembrane</keyword>
<name>A0A6P2CCS2_9NOCA</name>
<dbReference type="InterPro" id="IPR050039">
    <property type="entry name" value="MAB_1171c-like"/>
</dbReference>
<keyword evidence="1" id="KW-1133">Transmembrane helix</keyword>
<gene>
    <name evidence="3" type="ORF">DW322_07745</name>
</gene>
<protein>
    <recommendedName>
        <fullName evidence="2">DUF6545 domain-containing protein</fullName>
    </recommendedName>
</protein>